<accession>A0A3N0AWY2</accession>
<dbReference type="CDD" id="cd09854">
    <property type="entry name" value="PIN_VapC-like"/>
    <property type="match status" value="1"/>
</dbReference>
<dbReference type="AlphaFoldDB" id="A0A3N0AWY2"/>
<keyword evidence="7" id="KW-1185">Reference proteome</keyword>
<evidence type="ECO:0000256" key="3">
    <source>
        <dbReference type="ARBA" id="ARBA00022801"/>
    </source>
</evidence>
<evidence type="ECO:0000259" key="5">
    <source>
        <dbReference type="Pfam" id="PF01850"/>
    </source>
</evidence>
<proteinExistence type="predicted"/>
<evidence type="ECO:0000313" key="6">
    <source>
        <dbReference type="EMBL" id="RNL39377.1"/>
    </source>
</evidence>
<dbReference type="Proteomes" id="UP000278327">
    <property type="component" value="Unassembled WGS sequence"/>
</dbReference>
<dbReference type="GO" id="GO:0046872">
    <property type="term" value="F:metal ion binding"/>
    <property type="evidence" value="ECO:0007669"/>
    <property type="project" value="UniProtKB-KW"/>
</dbReference>
<gene>
    <name evidence="6" type="ORF">DMP10_03045</name>
</gene>
<dbReference type="GO" id="GO:0016787">
    <property type="term" value="F:hydrolase activity"/>
    <property type="evidence" value="ECO:0007669"/>
    <property type="project" value="UniProtKB-KW"/>
</dbReference>
<dbReference type="InterPro" id="IPR002716">
    <property type="entry name" value="PIN_dom"/>
</dbReference>
<keyword evidence="4" id="KW-0460">Magnesium</keyword>
<dbReference type="InterPro" id="IPR029060">
    <property type="entry name" value="PIN-like_dom_sf"/>
</dbReference>
<feature type="domain" description="PIN" evidence="5">
    <location>
        <begin position="9"/>
        <end position="145"/>
    </location>
</feature>
<keyword evidence="1" id="KW-0540">Nuclease</keyword>
<evidence type="ECO:0000256" key="1">
    <source>
        <dbReference type="ARBA" id="ARBA00022722"/>
    </source>
</evidence>
<evidence type="ECO:0000256" key="2">
    <source>
        <dbReference type="ARBA" id="ARBA00022723"/>
    </source>
</evidence>
<protein>
    <recommendedName>
        <fullName evidence="5">PIN domain-containing protein</fullName>
    </recommendedName>
</protein>
<keyword evidence="3" id="KW-0378">Hydrolase</keyword>
<comment type="caution">
    <text evidence="6">The sequence shown here is derived from an EMBL/GenBank/DDBJ whole genome shotgun (WGS) entry which is preliminary data.</text>
</comment>
<dbReference type="Gene3D" id="3.40.50.1010">
    <property type="entry name" value="5'-nuclease"/>
    <property type="match status" value="1"/>
</dbReference>
<dbReference type="EMBL" id="QICA01000003">
    <property type="protein sequence ID" value="RNL39377.1"/>
    <property type="molecule type" value="Genomic_DNA"/>
</dbReference>
<keyword evidence="2" id="KW-0479">Metal-binding</keyword>
<evidence type="ECO:0000256" key="4">
    <source>
        <dbReference type="ARBA" id="ARBA00022842"/>
    </source>
</evidence>
<dbReference type="Pfam" id="PF01850">
    <property type="entry name" value="PIN"/>
    <property type="match status" value="1"/>
</dbReference>
<evidence type="ECO:0000313" key="7">
    <source>
        <dbReference type="Proteomes" id="UP000278327"/>
    </source>
</evidence>
<dbReference type="SUPFAM" id="SSF88723">
    <property type="entry name" value="PIN domain-like"/>
    <property type="match status" value="1"/>
</dbReference>
<organism evidence="6 7">
    <name type="scientific">Adlercreutzia equolifaciens subsp. celatus DSM 18785</name>
    <dbReference type="NCBI Taxonomy" id="1121021"/>
    <lineage>
        <taxon>Bacteria</taxon>
        <taxon>Bacillati</taxon>
        <taxon>Actinomycetota</taxon>
        <taxon>Coriobacteriia</taxon>
        <taxon>Eggerthellales</taxon>
        <taxon>Eggerthellaceae</taxon>
        <taxon>Adlercreutzia</taxon>
    </lineage>
</organism>
<dbReference type="GO" id="GO:0004518">
    <property type="term" value="F:nuclease activity"/>
    <property type="evidence" value="ECO:0007669"/>
    <property type="project" value="UniProtKB-KW"/>
</dbReference>
<sequence length="167" mass="18779">MVTVAENAIVVDKNIWLDFYLHERPLHEEAARFIRVAEKYNANLGTPADAVNEVFYTVGRYLKQQVRENGGTVDECTARAINNFAWGCVDHMTDLAISVPMDDRTAWLARHYRDITSDYEDASVLASCELCKANYLVTHDKRLAAQANIATKTATEMADLITRAHGE</sequence>
<name>A0A3N0AWY2_9ACTN</name>
<reference evidence="6 7" key="1">
    <citation type="journal article" date="2019" name="Microbiol. Resour. Announc.">
        <title>Draft Genome Sequences of Type Strains of Gordonibacter faecihominis, Paraeggerthella hongkongensis, Parvibacter caecicola,Slackia equolifaciens, Slackia faecicanis, and Slackia isoflavoniconvertens.</title>
        <authorList>
            <person name="Danylec N."/>
            <person name="Stoll D.A."/>
            <person name="Dotsch A."/>
            <person name="Huch M."/>
        </authorList>
    </citation>
    <scope>NUCLEOTIDE SEQUENCE [LARGE SCALE GENOMIC DNA]</scope>
    <source>
        <strain evidence="6 7">DSM 18785</strain>
    </source>
</reference>